<dbReference type="SMART" id="SM00743">
    <property type="entry name" value="Agenet"/>
    <property type="match status" value="2"/>
</dbReference>
<dbReference type="InterPro" id="IPR012340">
    <property type="entry name" value="NA-bd_OB-fold"/>
</dbReference>
<dbReference type="GO" id="GO:0006412">
    <property type="term" value="P:translation"/>
    <property type="evidence" value="ECO:0007669"/>
    <property type="project" value="InterPro"/>
</dbReference>
<dbReference type="InterPro" id="IPR001141">
    <property type="entry name" value="Ribosomal_eL27"/>
</dbReference>
<evidence type="ECO:0000313" key="7">
    <source>
        <dbReference type="Proteomes" id="UP001178507"/>
    </source>
</evidence>
<sequence>MMSGIVVKAFDDGTKHRPFGHCLVAGVDRAPLKVTRKMSKKKITKRTKVKPFVKYVNYNHVMPTRYQVPSELSPASIATDQQMDTPDGRKEARKFAKSRLGCISANALSRHGLGLLQEKFAAPPPDKAGRPSKARAERCGASLAGAQPWQPSPPQPSHEPMLAPRAAWRAACRPPSAPILAPRKSSRCRHLSRLHRRAEPDRWVAVAVSVLLWEVLIVALALLAEVGSQCAPRKRKSGNEIPSLIPTIEELRLGLHGVRGALLEEKEKEEPWSPQKDDLEDGIIQSIQSQQLELGFASPLTGRAKAGLVVSSGVPEQAEVAWNLLKKFLTIEEDRRFVRSMVVSLACLPEATAKFWKRKAALLLTLARLGADCSSLVAALLLDAELELGASWERQTLESAGRLGAEVAELLQERKAVGELVALFDDSAAADPEGGCEALDTWPASTQLCRQLFLQSCRDSRPVLLELASRALLMAELSAQHGARPLARTTLEFHAPIARALGYEYPDGASFLPLPHCDTLPATLEHFGLQLLYPSEYRMVVDWFDREFDLLEDILEHGIRVVNTALGNDRSFQSLASGYKVSSRVKSPQSLMKKLLEGRRVNDLLGMEVVIQPRHLAHGKGEMAALAAASGILRYVSSVENGWIVAPKSFKNYVLRPKKSGYQAIHLTLVTDFYVAFSSTRAPCQLELHIFTQQMKDQELRGPASHASYKSFPLRPEVLMEKLGDGGVVSMDDVAQQSFESPEEATHMLEELAHRAGYEDTDMDLEDLETSRAHVDEVVTAFQDLVASQRLKALPAPENAEGTKRHKRVHRLGSQHEMTLHPPSISVLNALGVLVPWRNLPEVLALLSPTFVQLSAPGRTRGPVARRSRGGETDGKLEVGDAVSALCPDDDQWYPGAIDSVNEDGTFSVKWEDPEGGPETHILAADAVKKIVIFKDYKGGEAIEAVFPDDGYWYPAKVLKANEDGTFAVKWEDPDGGPEQSDVQPKDMKYPPIPWEKLEVGQKYSGTIRSVLDFGAFVDIGAEADGLLHISRIMRGRVDDIYDVLSEGQIVDVWISGKKDDGKFGLTMVEGVKDGENARPVQADISPFADISPDQWLPGVVARIAPFGAFVTVNLEDGTSAEGLLHLSKIKEGFVENVEDELHEGQEVKVRIESVDLHAKRMALSMVEAAAGGGYRKPQDFSAFEGIDPESWVDGAVASLAPFGAFVTLTKDGNSADGLLHIRDIRDGFVESIEDELSVGQEVKVRVESVDAAAGRQVARPSTEFPGGVFNSAVLALLYAPAFVQLSVPRAQPAVARRSRGGEADIGKLAVGDAVSAICPDDDQWYPGAIDTINEDGTFSVKWEDPEGGPESHNVAADAIKKIVIFKDYKVGEAIEAVFPDDSYWYPAEVIKANEDGTFAVKWEDPDGGPEQSDVQPKDMKYPPIPWEKLEVGQKYTGTVRSVLDFGAFVDIGAESEGLLHISRIIEGRVDNIYDHLSEGQTVDVWIAGKREEGKFGLTMIEGQKEGERFRPAQVDMAPFASVNPDEWQKGVVARIAPFGAFVTVTLEDGTSADGLLHLSKIKEGFVDNVEDELSLGQEVQVRIDNVDLDTNRMALSMVESGFGGGGGGGMRQPKDFSAFEGMDPDTFVEGKVASIAPFGAFVTITKDGASADGLLHIRDIRDGFVESVEDELSVGQEVQVRVESVDTAAGRMSLSMKPSSF</sequence>
<protein>
    <recommendedName>
        <fullName evidence="8">60S ribosomal protein L27</fullName>
    </recommendedName>
</protein>
<dbReference type="Gene3D" id="2.40.50.140">
    <property type="entry name" value="Nucleic acid-binding proteins"/>
    <property type="match status" value="6"/>
</dbReference>
<dbReference type="GO" id="GO:0003735">
    <property type="term" value="F:structural constituent of ribosome"/>
    <property type="evidence" value="ECO:0007669"/>
    <property type="project" value="InterPro"/>
</dbReference>
<feature type="domain" description="S1 motif" evidence="4">
    <location>
        <begin position="1526"/>
        <end position="1599"/>
    </location>
</feature>
<dbReference type="Gene3D" id="1.10.3210.10">
    <property type="entry name" value="Hypothetical protein af1432"/>
    <property type="match status" value="1"/>
</dbReference>
<feature type="domain" description="S1 motif" evidence="4">
    <location>
        <begin position="1433"/>
        <end position="1501"/>
    </location>
</feature>
<dbReference type="CDD" id="cd04508">
    <property type="entry name" value="Tudor_SF"/>
    <property type="match status" value="4"/>
</dbReference>
<dbReference type="Pfam" id="PF01777">
    <property type="entry name" value="Ribosomal_L27e"/>
    <property type="match status" value="1"/>
</dbReference>
<evidence type="ECO:0000259" key="5">
    <source>
        <dbReference type="PROSITE" id="PS51518"/>
    </source>
</evidence>
<dbReference type="InterPro" id="IPR043519">
    <property type="entry name" value="NT_sf"/>
</dbReference>
<evidence type="ECO:0008006" key="8">
    <source>
        <dbReference type="Google" id="ProtNLM"/>
    </source>
</evidence>
<dbReference type="SUPFAM" id="SSF81301">
    <property type="entry name" value="Nucleotidyltransferase"/>
    <property type="match status" value="1"/>
</dbReference>
<accession>A0AA36ICA8</accession>
<feature type="domain" description="S1 motif" evidence="4">
    <location>
        <begin position="1001"/>
        <end position="1069"/>
    </location>
</feature>
<dbReference type="InterPro" id="IPR002999">
    <property type="entry name" value="Tudor"/>
</dbReference>
<organism evidence="6 7">
    <name type="scientific">Effrenium voratum</name>
    <dbReference type="NCBI Taxonomy" id="2562239"/>
    <lineage>
        <taxon>Eukaryota</taxon>
        <taxon>Sar</taxon>
        <taxon>Alveolata</taxon>
        <taxon>Dinophyceae</taxon>
        <taxon>Suessiales</taxon>
        <taxon>Symbiodiniaceae</taxon>
        <taxon>Effrenium</taxon>
    </lineage>
</organism>
<dbReference type="Pfam" id="PF00575">
    <property type="entry name" value="S1"/>
    <property type="match status" value="6"/>
</dbReference>
<dbReference type="SMART" id="SM00954">
    <property type="entry name" value="RelA_SpoT"/>
    <property type="match status" value="1"/>
</dbReference>
<dbReference type="InterPro" id="IPR010750">
    <property type="entry name" value="SGF29_tudor-like_dom"/>
</dbReference>
<dbReference type="Gene3D" id="2.30.30.770">
    <property type="match status" value="1"/>
</dbReference>
<dbReference type="InterPro" id="IPR041991">
    <property type="entry name" value="Ribosomal_eL27_KOW"/>
</dbReference>
<proteinExistence type="predicted"/>
<evidence type="ECO:0000256" key="3">
    <source>
        <dbReference type="SAM" id="MobiDB-lite"/>
    </source>
</evidence>
<feature type="region of interest" description="Disordered" evidence="3">
    <location>
        <begin position="969"/>
        <end position="989"/>
    </location>
</feature>
<comment type="caution">
    <text evidence="6">The sequence shown here is derived from an EMBL/GenBank/DDBJ whole genome shotgun (WGS) entry which is preliminary data.</text>
</comment>
<feature type="domain" description="S1 motif" evidence="4">
    <location>
        <begin position="1094"/>
        <end position="1167"/>
    </location>
</feature>
<dbReference type="Pfam" id="PF13328">
    <property type="entry name" value="HD_4"/>
    <property type="match status" value="1"/>
</dbReference>
<dbReference type="CDD" id="cd05399">
    <property type="entry name" value="NT_Rel-Spo_like"/>
    <property type="match status" value="1"/>
</dbReference>
<evidence type="ECO:0000256" key="1">
    <source>
        <dbReference type="ARBA" id="ARBA00022980"/>
    </source>
</evidence>
<dbReference type="GO" id="GO:0003729">
    <property type="term" value="F:mRNA binding"/>
    <property type="evidence" value="ECO:0007669"/>
    <property type="project" value="TreeGrafter"/>
</dbReference>
<evidence type="ECO:0000313" key="6">
    <source>
        <dbReference type="EMBL" id="CAJ1384980.1"/>
    </source>
</evidence>
<keyword evidence="1" id="KW-0689">Ribosomal protein</keyword>
<dbReference type="PROSITE" id="PS51518">
    <property type="entry name" value="SGF29_C"/>
    <property type="match status" value="1"/>
</dbReference>
<dbReference type="CDD" id="cd06090">
    <property type="entry name" value="KOW_RPL27"/>
    <property type="match status" value="1"/>
</dbReference>
<keyword evidence="2" id="KW-0687">Ribonucleoprotein</keyword>
<keyword evidence="7" id="KW-1185">Reference proteome</keyword>
<dbReference type="PANTHER" id="PTHR10724">
    <property type="entry name" value="30S RIBOSOMAL PROTEIN S1"/>
    <property type="match status" value="1"/>
</dbReference>
<gene>
    <name evidence="6" type="ORF">EVOR1521_LOCUS11691</name>
</gene>
<dbReference type="InterPro" id="IPR003029">
    <property type="entry name" value="S1_domain"/>
</dbReference>
<dbReference type="GO" id="GO:0015969">
    <property type="term" value="P:guanosine tetraphosphate metabolic process"/>
    <property type="evidence" value="ECO:0007669"/>
    <property type="project" value="InterPro"/>
</dbReference>
<name>A0AA36ICA8_9DINO</name>
<dbReference type="PANTHER" id="PTHR10724:SF10">
    <property type="entry name" value="S1 RNA-BINDING DOMAIN-CONTAINING PROTEIN 1"/>
    <property type="match status" value="1"/>
</dbReference>
<feature type="domain" description="S1 motif" evidence="4">
    <location>
        <begin position="1626"/>
        <end position="1698"/>
    </location>
</feature>
<evidence type="ECO:0000256" key="2">
    <source>
        <dbReference type="ARBA" id="ARBA00023274"/>
    </source>
</evidence>
<dbReference type="Gene3D" id="2.30.30.140">
    <property type="match status" value="4"/>
</dbReference>
<dbReference type="GO" id="GO:1990904">
    <property type="term" value="C:ribonucleoprotein complex"/>
    <property type="evidence" value="ECO:0007669"/>
    <property type="project" value="UniProtKB-KW"/>
</dbReference>
<dbReference type="Proteomes" id="UP001178507">
    <property type="component" value="Unassembled WGS sequence"/>
</dbReference>
<dbReference type="GO" id="GO:0005840">
    <property type="term" value="C:ribosome"/>
    <property type="evidence" value="ECO:0007669"/>
    <property type="project" value="UniProtKB-KW"/>
</dbReference>
<dbReference type="SUPFAM" id="SSF50249">
    <property type="entry name" value="Nucleic acid-binding proteins"/>
    <property type="match status" value="6"/>
</dbReference>
<dbReference type="SMART" id="SM00333">
    <property type="entry name" value="TUDOR"/>
    <property type="match status" value="4"/>
</dbReference>
<dbReference type="InterPro" id="IPR038655">
    <property type="entry name" value="Ribosomal_eL27_sf"/>
</dbReference>
<dbReference type="SMART" id="SM00316">
    <property type="entry name" value="S1"/>
    <property type="match status" value="6"/>
</dbReference>
<dbReference type="EMBL" id="CAUJNA010001176">
    <property type="protein sequence ID" value="CAJ1384980.1"/>
    <property type="molecule type" value="Genomic_DNA"/>
</dbReference>
<dbReference type="InterPro" id="IPR007685">
    <property type="entry name" value="RelA_SpoT"/>
</dbReference>
<dbReference type="InterPro" id="IPR050437">
    <property type="entry name" value="Ribos_protein_bS1-like"/>
</dbReference>
<dbReference type="PROSITE" id="PS50126">
    <property type="entry name" value="S1"/>
    <property type="match status" value="6"/>
</dbReference>
<evidence type="ECO:0000259" key="4">
    <source>
        <dbReference type="PROSITE" id="PS50126"/>
    </source>
</evidence>
<dbReference type="Pfam" id="PF04607">
    <property type="entry name" value="RelA_SpoT"/>
    <property type="match status" value="1"/>
</dbReference>
<dbReference type="InterPro" id="IPR014002">
    <property type="entry name" value="Agenet_dom_plant"/>
</dbReference>
<feature type="domain" description="S1 motif" evidence="4">
    <location>
        <begin position="1190"/>
        <end position="1264"/>
    </location>
</feature>
<reference evidence="6" key="1">
    <citation type="submission" date="2023-08" db="EMBL/GenBank/DDBJ databases">
        <authorList>
            <person name="Chen Y."/>
            <person name="Shah S."/>
            <person name="Dougan E. K."/>
            <person name="Thang M."/>
            <person name="Chan C."/>
        </authorList>
    </citation>
    <scope>NUCLEOTIDE SEQUENCE</scope>
</reference>
<feature type="domain" description="SGF29 C-terminal" evidence="5">
    <location>
        <begin position="1305"/>
        <end position="1429"/>
    </location>
</feature>
<feature type="region of interest" description="Disordered" evidence="3">
    <location>
        <begin position="120"/>
        <end position="161"/>
    </location>
</feature>
<dbReference type="Gene3D" id="3.30.460.10">
    <property type="entry name" value="Beta Polymerase, domain 2"/>
    <property type="match status" value="1"/>
</dbReference>